<evidence type="ECO:0000256" key="1">
    <source>
        <dbReference type="ARBA" id="ARBA00004141"/>
    </source>
</evidence>
<organism evidence="9 10">
    <name type="scientific">Drosophila busckii</name>
    <name type="common">Fruit fly</name>
    <dbReference type="NCBI Taxonomy" id="30019"/>
    <lineage>
        <taxon>Eukaryota</taxon>
        <taxon>Metazoa</taxon>
        <taxon>Ecdysozoa</taxon>
        <taxon>Arthropoda</taxon>
        <taxon>Hexapoda</taxon>
        <taxon>Insecta</taxon>
        <taxon>Pterygota</taxon>
        <taxon>Neoptera</taxon>
        <taxon>Endopterygota</taxon>
        <taxon>Diptera</taxon>
        <taxon>Brachycera</taxon>
        <taxon>Muscomorpha</taxon>
        <taxon>Ephydroidea</taxon>
        <taxon>Drosophilidae</taxon>
        <taxon>Drosophila</taxon>
    </lineage>
</organism>
<keyword evidence="4" id="KW-0689">Ribosomal protein</keyword>
<dbReference type="GO" id="GO:0004930">
    <property type="term" value="F:G protein-coupled receptor activity"/>
    <property type="evidence" value="ECO:0007669"/>
    <property type="project" value="InterPro"/>
</dbReference>
<accession>A0A0M4EPI1</accession>
<dbReference type="InterPro" id="IPR001971">
    <property type="entry name" value="Ribosomal_uS11"/>
</dbReference>
<evidence type="ECO:0000313" key="10">
    <source>
        <dbReference type="Proteomes" id="UP000494163"/>
    </source>
</evidence>
<evidence type="ECO:0000256" key="7">
    <source>
        <dbReference type="ARBA" id="ARBA00023274"/>
    </source>
</evidence>
<sequence length="351" mass="39331">MSIKTTLLAGIQTIKSCARLSPNVSFIHTSANLRKAEDRKEMLASLPAKDEGTVGERSVDIDTLINRKAKFFPDASTATQLFNGIPFNELPICNIRVSPNNTIISVTDYKGVPRLIRSCGIEGFKNTRKGTNIAAQATAVNISSKAVELGWKTIRVKVRGLGPGRMNGLLYNHQTNENVNKDQYCLQPQKISDGTYKIMAHQCAEEDKRLNAIARSLPPLFFYYGPILFILVVNIVFFILTARNIFNESRDNQQTLGSAKNRASFKLFFRFFILAGVLWFLEIIGYLDKLYTNVEGQSYQIILDFLSSAQGIMLFCVTVLTQDVRHSLSEHIFNKKKKMCTVQPTANDSQA</sequence>
<proteinExistence type="inferred from homology"/>
<dbReference type="GO" id="GO:0016020">
    <property type="term" value="C:membrane"/>
    <property type="evidence" value="ECO:0007669"/>
    <property type="project" value="UniProtKB-SubCell"/>
</dbReference>
<dbReference type="InterPro" id="IPR000832">
    <property type="entry name" value="GPCR_2_secretin-like"/>
</dbReference>
<evidence type="ECO:0000256" key="3">
    <source>
        <dbReference type="ARBA" id="ARBA00022692"/>
    </source>
</evidence>
<dbReference type="GO" id="GO:0005840">
    <property type="term" value="C:ribosome"/>
    <property type="evidence" value="ECO:0007669"/>
    <property type="project" value="UniProtKB-KW"/>
</dbReference>
<dbReference type="SUPFAM" id="SSF53137">
    <property type="entry name" value="Translational machinery components"/>
    <property type="match status" value="1"/>
</dbReference>
<evidence type="ECO:0000256" key="4">
    <source>
        <dbReference type="ARBA" id="ARBA00022980"/>
    </source>
</evidence>
<evidence type="ECO:0000256" key="2">
    <source>
        <dbReference type="ARBA" id="ARBA00006194"/>
    </source>
</evidence>
<name>A0A0M4EPI1_DROBS</name>
<dbReference type="OrthoDB" id="1654884at2759"/>
<dbReference type="GO" id="GO:0003735">
    <property type="term" value="F:structural constituent of ribosome"/>
    <property type="evidence" value="ECO:0007669"/>
    <property type="project" value="InterPro"/>
</dbReference>
<dbReference type="Pfam" id="PF00411">
    <property type="entry name" value="Ribosomal_S11"/>
    <property type="match status" value="1"/>
</dbReference>
<evidence type="ECO:0000256" key="5">
    <source>
        <dbReference type="ARBA" id="ARBA00022989"/>
    </source>
</evidence>
<dbReference type="PANTHER" id="PTHR11759">
    <property type="entry name" value="40S RIBOSOMAL PROTEIN S14/30S RIBOSOMAL PROTEIN S11"/>
    <property type="match status" value="1"/>
</dbReference>
<dbReference type="Gene3D" id="3.30.420.80">
    <property type="entry name" value="Ribosomal protein S11"/>
    <property type="match status" value="1"/>
</dbReference>
<comment type="similarity">
    <text evidence="2">Belongs to the universal ribosomal protein uS11 family.</text>
</comment>
<feature type="transmembrane region" description="Helical" evidence="8">
    <location>
        <begin position="221"/>
        <end position="246"/>
    </location>
</feature>
<feature type="transmembrane region" description="Helical" evidence="8">
    <location>
        <begin position="267"/>
        <end position="287"/>
    </location>
</feature>
<dbReference type="InterPro" id="IPR036967">
    <property type="entry name" value="Ribosomal_uS11_sf"/>
</dbReference>
<evidence type="ECO:0000256" key="6">
    <source>
        <dbReference type="ARBA" id="ARBA00023136"/>
    </source>
</evidence>
<dbReference type="HAMAP" id="MF_01310">
    <property type="entry name" value="Ribosomal_uS11"/>
    <property type="match status" value="1"/>
</dbReference>
<dbReference type="GO" id="GO:0006412">
    <property type="term" value="P:translation"/>
    <property type="evidence" value="ECO:0007669"/>
    <property type="project" value="InterPro"/>
</dbReference>
<feature type="transmembrane region" description="Helical" evidence="8">
    <location>
        <begin position="299"/>
        <end position="320"/>
    </location>
</feature>
<keyword evidence="6 8" id="KW-0472">Membrane</keyword>
<dbReference type="STRING" id="30019.A0A0M4EPI1"/>
<evidence type="ECO:0000313" key="9">
    <source>
        <dbReference type="EMBL" id="ALC47702.1"/>
    </source>
</evidence>
<keyword evidence="3 8" id="KW-0812">Transmembrane</keyword>
<dbReference type="AlphaFoldDB" id="A0A0M4EPI1"/>
<keyword evidence="5 8" id="KW-1133">Transmembrane helix</keyword>
<dbReference type="Proteomes" id="UP000494163">
    <property type="component" value="Chromosome 3R"/>
</dbReference>
<gene>
    <name evidence="9" type="ORF">Dbus_chr3Rg2452</name>
</gene>
<keyword evidence="10" id="KW-1185">Reference proteome</keyword>
<reference evidence="9 10" key="1">
    <citation type="submission" date="2015-08" db="EMBL/GenBank/DDBJ databases">
        <title>Ancestral chromatin configuration constrains chromatin evolution on differentiating sex chromosomes in Drosophila.</title>
        <authorList>
            <person name="Zhou Q."/>
            <person name="Bachtrog D."/>
        </authorList>
    </citation>
    <scope>NUCLEOTIDE SEQUENCE [LARGE SCALE GENOMIC DNA]</scope>
    <source>
        <tissue evidence="9">Whole larvae</tissue>
    </source>
</reference>
<dbReference type="Pfam" id="PF00002">
    <property type="entry name" value="7tm_2"/>
    <property type="match status" value="1"/>
</dbReference>
<protein>
    <submittedName>
        <fullName evidence="9">MRpS11</fullName>
    </submittedName>
</protein>
<dbReference type="EMBL" id="CP012526">
    <property type="protein sequence ID" value="ALC47702.1"/>
    <property type="molecule type" value="Genomic_DNA"/>
</dbReference>
<dbReference type="GO" id="GO:1990904">
    <property type="term" value="C:ribonucleoprotein complex"/>
    <property type="evidence" value="ECO:0007669"/>
    <property type="project" value="UniProtKB-KW"/>
</dbReference>
<dbReference type="Gene3D" id="1.20.1070.10">
    <property type="entry name" value="Rhodopsin 7-helix transmembrane proteins"/>
    <property type="match status" value="1"/>
</dbReference>
<comment type="subcellular location">
    <subcellularLocation>
        <location evidence="1">Membrane</location>
        <topology evidence="1">Multi-pass membrane protein</topology>
    </subcellularLocation>
</comment>
<evidence type="ECO:0000256" key="8">
    <source>
        <dbReference type="SAM" id="Phobius"/>
    </source>
</evidence>
<keyword evidence="7" id="KW-0687">Ribonucleoprotein</keyword>